<protein>
    <submittedName>
        <fullName evidence="2">Uncharacterized protein</fullName>
    </submittedName>
</protein>
<keyword evidence="1" id="KW-0732">Signal</keyword>
<proteinExistence type="predicted"/>
<reference evidence="2" key="1">
    <citation type="journal article" date="2020" name="Stud. Mycol.">
        <title>101 Dothideomycetes genomes: a test case for predicting lifestyles and emergence of pathogens.</title>
        <authorList>
            <person name="Haridas S."/>
            <person name="Albert R."/>
            <person name="Binder M."/>
            <person name="Bloem J."/>
            <person name="Labutti K."/>
            <person name="Salamov A."/>
            <person name="Andreopoulos B."/>
            <person name="Baker S."/>
            <person name="Barry K."/>
            <person name="Bills G."/>
            <person name="Bluhm B."/>
            <person name="Cannon C."/>
            <person name="Castanera R."/>
            <person name="Culley D."/>
            <person name="Daum C."/>
            <person name="Ezra D."/>
            <person name="Gonzalez J."/>
            <person name="Henrissat B."/>
            <person name="Kuo A."/>
            <person name="Liang C."/>
            <person name="Lipzen A."/>
            <person name="Lutzoni F."/>
            <person name="Magnuson J."/>
            <person name="Mondo S."/>
            <person name="Nolan M."/>
            <person name="Ohm R."/>
            <person name="Pangilinan J."/>
            <person name="Park H.-J."/>
            <person name="Ramirez L."/>
            <person name="Alfaro M."/>
            <person name="Sun H."/>
            <person name="Tritt A."/>
            <person name="Yoshinaga Y."/>
            <person name="Zwiers L.-H."/>
            <person name="Turgeon B."/>
            <person name="Goodwin S."/>
            <person name="Spatafora J."/>
            <person name="Crous P."/>
            <person name="Grigoriev I."/>
        </authorList>
    </citation>
    <scope>NUCLEOTIDE SEQUENCE</scope>
    <source>
        <strain evidence="2">CBS 123094</strain>
    </source>
</reference>
<dbReference type="AlphaFoldDB" id="A0A6A5VW21"/>
<accession>A0A6A5VW21</accession>
<feature type="chain" id="PRO_5025483742" evidence="1">
    <location>
        <begin position="20"/>
        <end position="286"/>
    </location>
</feature>
<evidence type="ECO:0000256" key="1">
    <source>
        <dbReference type="SAM" id="SignalP"/>
    </source>
</evidence>
<sequence>MTMTSKCFVIAVLTALSNAAYPSKIDILSTTLRQCPDFTVTASASDPAIGIDVVSLIRLPQVLYKPNPNTNIASYGPSIPPEQNLRRCYLAVGFNTTYSDLFETEQMRIGSVDYEIADVNIDKNTKATLQTFLTWIDKSGNAGDGRRQDFTLSEIPGPLIKKGFSDTQKNTSRPVDALCMYTESTLSHELRLWNYFSLGPKDEGTLDGQGTMSGEVKVKLRFAWKRHVSAFNSLWAQLEFCIMTVPKPYIRILPHYSASYNFESIISVRCNVIIRSPQRISSKMAI</sequence>
<organism evidence="2 3">
    <name type="scientific">Amniculicola lignicola CBS 123094</name>
    <dbReference type="NCBI Taxonomy" id="1392246"/>
    <lineage>
        <taxon>Eukaryota</taxon>
        <taxon>Fungi</taxon>
        <taxon>Dikarya</taxon>
        <taxon>Ascomycota</taxon>
        <taxon>Pezizomycotina</taxon>
        <taxon>Dothideomycetes</taxon>
        <taxon>Pleosporomycetidae</taxon>
        <taxon>Pleosporales</taxon>
        <taxon>Amniculicolaceae</taxon>
        <taxon>Amniculicola</taxon>
    </lineage>
</organism>
<feature type="signal peptide" evidence="1">
    <location>
        <begin position="1"/>
        <end position="19"/>
    </location>
</feature>
<dbReference type="Proteomes" id="UP000799779">
    <property type="component" value="Unassembled WGS sequence"/>
</dbReference>
<evidence type="ECO:0000313" key="2">
    <source>
        <dbReference type="EMBL" id="KAF1993580.1"/>
    </source>
</evidence>
<name>A0A6A5VW21_9PLEO</name>
<gene>
    <name evidence="2" type="ORF">P154DRAFT_540309</name>
</gene>
<evidence type="ECO:0000313" key="3">
    <source>
        <dbReference type="Proteomes" id="UP000799779"/>
    </source>
</evidence>
<dbReference type="EMBL" id="ML977696">
    <property type="protein sequence ID" value="KAF1993580.1"/>
    <property type="molecule type" value="Genomic_DNA"/>
</dbReference>
<keyword evidence="3" id="KW-1185">Reference proteome</keyword>